<comment type="caution">
    <text evidence="2">The sequence shown here is derived from an EMBL/GenBank/DDBJ whole genome shotgun (WGS) entry which is preliminary data.</text>
</comment>
<organism evidence="2 3">
    <name type="scientific">Knufia peltigerae</name>
    <dbReference type="NCBI Taxonomy" id="1002370"/>
    <lineage>
        <taxon>Eukaryota</taxon>
        <taxon>Fungi</taxon>
        <taxon>Dikarya</taxon>
        <taxon>Ascomycota</taxon>
        <taxon>Pezizomycotina</taxon>
        <taxon>Eurotiomycetes</taxon>
        <taxon>Chaetothyriomycetidae</taxon>
        <taxon>Chaetothyriales</taxon>
        <taxon>Trichomeriaceae</taxon>
        <taxon>Knufia</taxon>
    </lineage>
</organism>
<feature type="region of interest" description="Disordered" evidence="1">
    <location>
        <begin position="90"/>
        <end position="115"/>
    </location>
</feature>
<dbReference type="EMBL" id="JAPDRN010000050">
    <property type="protein sequence ID" value="KAJ9633034.1"/>
    <property type="molecule type" value="Genomic_DNA"/>
</dbReference>
<protein>
    <submittedName>
        <fullName evidence="2">Uncharacterized protein</fullName>
    </submittedName>
</protein>
<reference evidence="2" key="1">
    <citation type="submission" date="2022-10" db="EMBL/GenBank/DDBJ databases">
        <title>Culturing micro-colonial fungi from biological soil crusts in the Mojave desert and describing Neophaeococcomyces mojavensis, and introducing the new genera and species Taxawa tesnikishii.</title>
        <authorList>
            <person name="Kurbessoian T."/>
            <person name="Stajich J.E."/>
        </authorList>
    </citation>
    <scope>NUCLEOTIDE SEQUENCE</scope>
    <source>
        <strain evidence="2">TK_35</strain>
    </source>
</reference>
<sequence>MSAEKVTEQAQRCLDIVKACTSPWKGLLTIQKDLDTLIQRGCSRSPSPSPAPEDLPGGTQRQPSGPASSQQMFSRHSLIKRIGIVDDSDNLSMPPLSQAASTSTPSIAQSGLQRSTGFDTDTTAVGDMQTVEVALVQDPLFAVVPSTPIRGSDAFDGALDCPLRLPGSFGLYPWDWPCEPWPARYDLPAPSMGPDNFSGNMWTNWTT</sequence>
<feature type="compositionally biased region" description="Polar residues" evidence="1">
    <location>
        <begin position="59"/>
        <end position="72"/>
    </location>
</feature>
<accession>A0AA39CXX6</accession>
<evidence type="ECO:0000256" key="1">
    <source>
        <dbReference type="SAM" id="MobiDB-lite"/>
    </source>
</evidence>
<keyword evidence="3" id="KW-1185">Reference proteome</keyword>
<feature type="compositionally biased region" description="Polar residues" evidence="1">
    <location>
        <begin position="98"/>
        <end position="115"/>
    </location>
</feature>
<evidence type="ECO:0000313" key="3">
    <source>
        <dbReference type="Proteomes" id="UP001172681"/>
    </source>
</evidence>
<evidence type="ECO:0000313" key="2">
    <source>
        <dbReference type="EMBL" id="KAJ9633034.1"/>
    </source>
</evidence>
<feature type="region of interest" description="Disordered" evidence="1">
    <location>
        <begin position="39"/>
        <end position="72"/>
    </location>
</feature>
<dbReference type="Proteomes" id="UP001172681">
    <property type="component" value="Unassembled WGS sequence"/>
</dbReference>
<gene>
    <name evidence="2" type="ORF">H2204_007424</name>
</gene>
<proteinExistence type="predicted"/>
<name>A0AA39CXX6_9EURO</name>
<dbReference type="AlphaFoldDB" id="A0AA39CXX6"/>